<keyword evidence="6" id="KW-1185">Reference proteome</keyword>
<dbReference type="Proteomes" id="UP000325113">
    <property type="component" value="Unassembled WGS sequence"/>
</dbReference>
<dbReference type="InterPro" id="IPR009073">
    <property type="entry name" value="HscB_oligo_C"/>
</dbReference>
<evidence type="ECO:0000256" key="2">
    <source>
        <dbReference type="ARBA" id="ARBA00023186"/>
    </source>
</evidence>
<dbReference type="Proteomes" id="UP000323011">
    <property type="component" value="Unassembled WGS sequence"/>
</dbReference>
<gene>
    <name evidence="4" type="ORF">FNF29_02010</name>
    <name evidence="5" type="ORF">FNF31_03076</name>
</gene>
<dbReference type="OMA" id="QTIPEGC"/>
<dbReference type="InterPro" id="IPR004640">
    <property type="entry name" value="HscB"/>
</dbReference>
<name>A0A5A8DB56_CAFRO</name>
<keyword evidence="2" id="KW-0143">Chaperone</keyword>
<dbReference type="GO" id="GO:0001671">
    <property type="term" value="F:ATPase activator activity"/>
    <property type="evidence" value="ECO:0007669"/>
    <property type="project" value="InterPro"/>
</dbReference>
<dbReference type="Pfam" id="PF07743">
    <property type="entry name" value="HSCB_C"/>
    <property type="match status" value="1"/>
</dbReference>
<evidence type="ECO:0000259" key="3">
    <source>
        <dbReference type="Pfam" id="PF07743"/>
    </source>
</evidence>
<proteinExistence type="inferred from homology"/>
<dbReference type="PANTHER" id="PTHR14021">
    <property type="entry name" value="IRON-SULFUR CLUSTER CO-CHAPERONE PROTEIN HSCB"/>
    <property type="match status" value="1"/>
</dbReference>
<dbReference type="Gene3D" id="1.10.287.110">
    <property type="entry name" value="DnaJ domain"/>
    <property type="match status" value="1"/>
</dbReference>
<organism evidence="5 7">
    <name type="scientific">Cafeteria roenbergensis</name>
    <name type="common">Marine flagellate</name>
    <dbReference type="NCBI Taxonomy" id="33653"/>
    <lineage>
        <taxon>Eukaryota</taxon>
        <taxon>Sar</taxon>
        <taxon>Stramenopiles</taxon>
        <taxon>Bigyra</taxon>
        <taxon>Opalozoa</taxon>
        <taxon>Bicosoecida</taxon>
        <taxon>Cafeteriaceae</taxon>
        <taxon>Cafeteria</taxon>
    </lineage>
</organism>
<feature type="domain" description="Co-chaperone HscB C-terminal oligomerisation" evidence="3">
    <location>
        <begin position="159"/>
        <end position="244"/>
    </location>
</feature>
<sequence length="255" mass="26889">MRVATRPVHGVLARRLQLRFACQSQAAQAKSDAEAAHCKACGTCVNDWKLTCGSCNHIVAPPSSAGPFDVFGLPARFALDGPALQSAHKRMQMRAHPDRFAPGAGGSRLEQAEAEAASAALSSAFRVLESPWSRAHALLLQRGRDPLAENAGTARSGVDAALLMEVMEAREVIDSRPADPEQLKQIVDAATSRLSVAAEELGVAFATAEEAEAAGDDAAATAALERAEALVVEAQYRQRIKDQAEAAAEAAQGRR</sequence>
<protein>
    <recommendedName>
        <fullName evidence="3">Co-chaperone HscB C-terminal oligomerisation domain-containing protein</fullName>
    </recommendedName>
</protein>
<comment type="similarity">
    <text evidence="1">Belongs to the HscB family.</text>
</comment>
<dbReference type="GO" id="GO:0005739">
    <property type="term" value="C:mitochondrion"/>
    <property type="evidence" value="ECO:0007669"/>
    <property type="project" value="TreeGrafter"/>
</dbReference>
<dbReference type="Gene3D" id="1.20.1280.20">
    <property type="entry name" value="HscB, C-terminal domain"/>
    <property type="match status" value="1"/>
</dbReference>
<dbReference type="SUPFAM" id="SSF47144">
    <property type="entry name" value="HSC20 (HSCB), C-terminal oligomerisation domain"/>
    <property type="match status" value="1"/>
</dbReference>
<evidence type="ECO:0000313" key="7">
    <source>
        <dbReference type="Proteomes" id="UP000325113"/>
    </source>
</evidence>
<evidence type="ECO:0000313" key="6">
    <source>
        <dbReference type="Proteomes" id="UP000323011"/>
    </source>
</evidence>
<dbReference type="AlphaFoldDB" id="A0A5A8DB56"/>
<dbReference type="EMBL" id="VLTM01000025">
    <property type="protein sequence ID" value="KAA0162812.1"/>
    <property type="molecule type" value="Genomic_DNA"/>
</dbReference>
<comment type="caution">
    <text evidence="5">The sequence shown here is derived from an EMBL/GenBank/DDBJ whole genome shotgun (WGS) entry which is preliminary data.</text>
</comment>
<accession>A0A5A8DB56</accession>
<dbReference type="PANTHER" id="PTHR14021:SF15">
    <property type="entry name" value="IRON-SULFUR CLUSTER CO-CHAPERONE PROTEIN HSCB"/>
    <property type="match status" value="1"/>
</dbReference>
<dbReference type="EMBL" id="VLTN01000008">
    <property type="protein sequence ID" value="KAA0155259.1"/>
    <property type="molecule type" value="Genomic_DNA"/>
</dbReference>
<dbReference type="GO" id="GO:0051259">
    <property type="term" value="P:protein complex oligomerization"/>
    <property type="evidence" value="ECO:0007669"/>
    <property type="project" value="InterPro"/>
</dbReference>
<dbReference type="GO" id="GO:0044571">
    <property type="term" value="P:[2Fe-2S] cluster assembly"/>
    <property type="evidence" value="ECO:0007669"/>
    <property type="project" value="InterPro"/>
</dbReference>
<dbReference type="InterPro" id="IPR036386">
    <property type="entry name" value="HscB_C_sf"/>
</dbReference>
<evidence type="ECO:0000256" key="1">
    <source>
        <dbReference type="ARBA" id="ARBA00010476"/>
    </source>
</evidence>
<dbReference type="InterPro" id="IPR036869">
    <property type="entry name" value="J_dom_sf"/>
</dbReference>
<dbReference type="GO" id="GO:0051087">
    <property type="term" value="F:protein-folding chaperone binding"/>
    <property type="evidence" value="ECO:0007669"/>
    <property type="project" value="InterPro"/>
</dbReference>
<reference evidence="6 7" key="1">
    <citation type="submission" date="2019-07" db="EMBL/GenBank/DDBJ databases">
        <title>Genomes of Cafeteria roenbergensis.</title>
        <authorList>
            <person name="Fischer M.G."/>
            <person name="Hackl T."/>
            <person name="Roman M."/>
        </authorList>
    </citation>
    <scope>NUCLEOTIDE SEQUENCE [LARGE SCALE GENOMIC DNA]</scope>
    <source>
        <strain evidence="4 6">BVI</strain>
        <strain evidence="5 7">Cflag</strain>
    </source>
</reference>
<evidence type="ECO:0000313" key="5">
    <source>
        <dbReference type="EMBL" id="KAA0162812.1"/>
    </source>
</evidence>
<evidence type="ECO:0000313" key="4">
    <source>
        <dbReference type="EMBL" id="KAA0155259.1"/>
    </source>
</evidence>
<dbReference type="SUPFAM" id="SSF46565">
    <property type="entry name" value="Chaperone J-domain"/>
    <property type="match status" value="1"/>
</dbReference>